<protein>
    <recommendedName>
        <fullName evidence="3">Carboxylic ester hydrolase</fullName>
        <ecNumber evidence="3">3.1.1.-</ecNumber>
    </recommendedName>
</protein>
<reference evidence="5" key="1">
    <citation type="submission" date="2025-08" db="UniProtKB">
        <authorList>
            <consortium name="Ensembl"/>
        </authorList>
    </citation>
    <scope>IDENTIFICATION</scope>
</reference>
<dbReference type="PROSITE" id="PS00122">
    <property type="entry name" value="CARBOXYLESTERASE_B_1"/>
    <property type="match status" value="1"/>
</dbReference>
<comment type="similarity">
    <text evidence="1 3">Belongs to the type-B carboxylesterase/lipase family.</text>
</comment>
<dbReference type="GO" id="GO:0016787">
    <property type="term" value="F:hydrolase activity"/>
    <property type="evidence" value="ECO:0007669"/>
    <property type="project" value="UniProtKB-KW"/>
</dbReference>
<dbReference type="InterPro" id="IPR029058">
    <property type="entry name" value="AB_hydrolase_fold"/>
</dbReference>
<dbReference type="Pfam" id="PF00135">
    <property type="entry name" value="COesterase"/>
    <property type="match status" value="1"/>
</dbReference>
<evidence type="ECO:0000256" key="1">
    <source>
        <dbReference type="ARBA" id="ARBA00005964"/>
    </source>
</evidence>
<dbReference type="PANTHER" id="PTHR11559">
    <property type="entry name" value="CARBOXYLESTERASE"/>
    <property type="match status" value="1"/>
</dbReference>
<organism evidence="5 6">
    <name type="scientific">Oryzias melastigma</name>
    <name type="common">Marine medaka</name>
    <dbReference type="NCBI Taxonomy" id="30732"/>
    <lineage>
        <taxon>Eukaryota</taxon>
        <taxon>Metazoa</taxon>
        <taxon>Chordata</taxon>
        <taxon>Craniata</taxon>
        <taxon>Vertebrata</taxon>
        <taxon>Euteleostomi</taxon>
        <taxon>Actinopterygii</taxon>
        <taxon>Neopterygii</taxon>
        <taxon>Teleostei</taxon>
        <taxon>Neoteleostei</taxon>
        <taxon>Acanthomorphata</taxon>
        <taxon>Ovalentaria</taxon>
        <taxon>Atherinomorphae</taxon>
        <taxon>Beloniformes</taxon>
        <taxon>Adrianichthyidae</taxon>
        <taxon>Oryziinae</taxon>
        <taxon>Oryzias</taxon>
    </lineage>
</organism>
<reference evidence="5" key="2">
    <citation type="submission" date="2025-09" db="UniProtKB">
        <authorList>
            <consortium name="Ensembl"/>
        </authorList>
    </citation>
    <scope>IDENTIFICATION</scope>
</reference>
<dbReference type="InterPro" id="IPR050309">
    <property type="entry name" value="Type-B_Carboxylest/Lipase"/>
</dbReference>
<dbReference type="PaxDb" id="30732-ENSOMEP00000010208"/>
<name>A0A3B3BYT4_ORYME</name>
<dbReference type="InterPro" id="IPR019826">
    <property type="entry name" value="Carboxylesterase_B_AS"/>
</dbReference>
<feature type="domain" description="Carboxylesterase type B" evidence="4">
    <location>
        <begin position="83"/>
        <end position="596"/>
    </location>
</feature>
<evidence type="ECO:0000313" key="5">
    <source>
        <dbReference type="Ensembl" id="ENSOMEP00000010208.1"/>
    </source>
</evidence>
<proteinExistence type="inferred from homology"/>
<dbReference type="STRING" id="30732.ENSOMEP00000010208"/>
<dbReference type="SUPFAM" id="SSF53474">
    <property type="entry name" value="alpha/beta-Hydrolases"/>
    <property type="match status" value="1"/>
</dbReference>
<evidence type="ECO:0000256" key="3">
    <source>
        <dbReference type="RuleBase" id="RU361235"/>
    </source>
</evidence>
<evidence type="ECO:0000256" key="2">
    <source>
        <dbReference type="ARBA" id="ARBA00022801"/>
    </source>
</evidence>
<dbReference type="CDD" id="cd00312">
    <property type="entry name" value="Esterase_lipase"/>
    <property type="match status" value="1"/>
</dbReference>
<accession>A0A3B3BYT4</accession>
<dbReference type="InterPro" id="IPR002018">
    <property type="entry name" value="CarbesteraseB"/>
</dbReference>
<evidence type="ECO:0000259" key="4">
    <source>
        <dbReference type="Pfam" id="PF00135"/>
    </source>
</evidence>
<dbReference type="Proteomes" id="UP000261560">
    <property type="component" value="Unplaced"/>
</dbReference>
<dbReference type="GeneTree" id="ENSGT00940000155200"/>
<dbReference type="PROSITE" id="PS00941">
    <property type="entry name" value="CARBOXYLESTERASE_B_2"/>
    <property type="match status" value="1"/>
</dbReference>
<sequence length="617" mass="67630">MASQRLIGVAETGMTNKASLVRVCYSGCGSQELPSSVCLTPPSGLRSTLSTVRSAVVTMALRAGPSLFCLLLFVLSVAADRDAPEVHTKLGSLRGKYVSVKGKEPGAHAFLGVPFAKPPVGPSLRLAAPQPVEGWNGMRDATKQPFMCIQSIEIVKDLLKQLGALLAEIPDISEDCLYLNIYAPANRPQNARLPVMVWIHGGGFSLGSASMFDGSALAVYEDVIVVLIQYRLGVLGFLSTGDEHLPGNFGLLDQIEALKWVKEHISSFGGDPNSVTVFGESAGGVSVSLLLASPLAKGLIHGGIAQSGTAAMDLLVTDQPFQGLQAVANASGCSLESTKKIAECMKNVDLDTLISFTNNLNLRLTINVDGHFLKKPVPEVYQKREVLNVPFMTGTTNHEAGWLLSNFFAPPNWTEGLDREQIMNAVSMLYTDPKDEYIRDLIVSEYTGNGEDRIRNRDAFTEMLGDLFFTIPALKSVNAHRDAGVPVYLYEYQHPPSFLKKNRPSFVKCDHGDDIFSILGFCFTTTDVTINEKCSPEEEEFSKIMMNYWGNFARTGSPNAKNLAHWPKYDADEEYLALALNKQVIGRHLKKERFVFATEVLPEKIRQHQEKAEHVEL</sequence>
<keyword evidence="2 3" id="KW-0378">Hydrolase</keyword>
<dbReference type="Ensembl" id="ENSOMET00000016943.1">
    <property type="protein sequence ID" value="ENSOMEP00000010208.1"/>
    <property type="gene ID" value="ENSOMEG00000011506.1"/>
</dbReference>
<dbReference type="Gene3D" id="3.40.50.1820">
    <property type="entry name" value="alpha/beta hydrolase"/>
    <property type="match status" value="1"/>
</dbReference>
<dbReference type="EC" id="3.1.1.-" evidence="3"/>
<evidence type="ECO:0000313" key="6">
    <source>
        <dbReference type="Proteomes" id="UP000261560"/>
    </source>
</evidence>
<dbReference type="InterPro" id="IPR019819">
    <property type="entry name" value="Carboxylesterase_B_CS"/>
</dbReference>
<keyword evidence="6" id="KW-1185">Reference proteome</keyword>
<dbReference type="AlphaFoldDB" id="A0A3B3BYT4"/>
<dbReference type="FunFam" id="3.40.50.1820:FF:000128">
    <property type="entry name" value="Carboxylic ester hydrolase"/>
    <property type="match status" value="1"/>
</dbReference>